<evidence type="ECO:0000313" key="1">
    <source>
        <dbReference type="EMBL" id="OAP93336.1"/>
    </source>
</evidence>
<proteinExistence type="predicted"/>
<sequence>MSLYIPYTEDRKTAIIYWRDHEVKVFAVDVTAGPQKKPTYANTWYARARTQERAIECVKQQAFGMPRLARYQARLAGPQELGCVPAERTNNA</sequence>
<evidence type="ECO:0000313" key="2">
    <source>
        <dbReference type="Proteomes" id="UP000078302"/>
    </source>
</evidence>
<organism evidence="1 2">
    <name type="scientific">Acidithiobacillus ferrooxidans</name>
    <name type="common">Thiobacillus ferrooxidans</name>
    <dbReference type="NCBI Taxonomy" id="920"/>
    <lineage>
        <taxon>Bacteria</taxon>
        <taxon>Pseudomonadati</taxon>
        <taxon>Pseudomonadota</taxon>
        <taxon>Acidithiobacillia</taxon>
        <taxon>Acidithiobacillales</taxon>
        <taxon>Acidithiobacillaceae</taxon>
        <taxon>Acidithiobacillus</taxon>
    </lineage>
</organism>
<dbReference type="EMBL" id="LVXZ01000012">
    <property type="protein sequence ID" value="OAP93336.1"/>
    <property type="molecule type" value="Genomic_DNA"/>
</dbReference>
<keyword evidence="2" id="KW-1185">Reference proteome</keyword>
<reference evidence="1 2" key="1">
    <citation type="submission" date="2016-04" db="EMBL/GenBank/DDBJ databases">
        <title>Acidithiobacillus ferrooxidans genome sequencing and assembly.</title>
        <authorList>
            <person name="Zhou Z."/>
        </authorList>
    </citation>
    <scope>NUCLEOTIDE SEQUENCE [LARGE SCALE GENOMIC DNA]</scope>
    <source>
        <strain evidence="1 2">BY0502</strain>
    </source>
</reference>
<gene>
    <name evidence="1" type="ORF">A4H96_00920</name>
</gene>
<name>A0A179BNK6_ACIFR</name>
<dbReference type="Proteomes" id="UP000078302">
    <property type="component" value="Unassembled WGS sequence"/>
</dbReference>
<protein>
    <submittedName>
        <fullName evidence="1">Uncharacterized protein</fullName>
    </submittedName>
</protein>
<comment type="caution">
    <text evidence="1">The sequence shown here is derived from an EMBL/GenBank/DDBJ whole genome shotgun (WGS) entry which is preliminary data.</text>
</comment>
<dbReference type="AlphaFoldDB" id="A0A179BNK6"/>
<accession>A0A179BNK6</accession>